<dbReference type="InterPro" id="IPR010559">
    <property type="entry name" value="Sig_transdc_His_kin_internal"/>
</dbReference>
<dbReference type="CDD" id="cd06225">
    <property type="entry name" value="HAMP"/>
    <property type="match status" value="1"/>
</dbReference>
<feature type="transmembrane region" description="Helical" evidence="7">
    <location>
        <begin position="21"/>
        <end position="42"/>
    </location>
</feature>
<proteinExistence type="predicted"/>
<evidence type="ECO:0000256" key="4">
    <source>
        <dbReference type="ARBA" id="ARBA00022679"/>
    </source>
</evidence>
<feature type="domain" description="HAMP" evidence="8">
    <location>
        <begin position="319"/>
        <end position="370"/>
    </location>
</feature>
<organism evidence="9 10">
    <name type="scientific">Paenibacillus germinis</name>
    <dbReference type="NCBI Taxonomy" id="2654979"/>
    <lineage>
        <taxon>Bacteria</taxon>
        <taxon>Bacillati</taxon>
        <taxon>Bacillota</taxon>
        <taxon>Bacilli</taxon>
        <taxon>Bacillales</taxon>
        <taxon>Paenibacillaceae</taxon>
        <taxon>Paenibacillus</taxon>
    </lineage>
</organism>
<evidence type="ECO:0000313" key="10">
    <source>
        <dbReference type="Proteomes" id="UP000658690"/>
    </source>
</evidence>
<evidence type="ECO:0000256" key="6">
    <source>
        <dbReference type="ARBA" id="ARBA00023136"/>
    </source>
</evidence>
<evidence type="ECO:0000313" key="9">
    <source>
        <dbReference type="EMBL" id="NOU91352.1"/>
    </source>
</evidence>
<keyword evidence="5" id="KW-0418">Kinase</keyword>
<dbReference type="SUPFAM" id="SSF158472">
    <property type="entry name" value="HAMP domain-like"/>
    <property type="match status" value="1"/>
</dbReference>
<reference evidence="9 10" key="1">
    <citation type="submission" date="2019-10" db="EMBL/GenBank/DDBJ databases">
        <title>Description of Paenibacillus choica sp. nov.</title>
        <authorList>
            <person name="Carlier A."/>
            <person name="Qi S."/>
        </authorList>
    </citation>
    <scope>NUCLEOTIDE SEQUENCE [LARGE SCALE GENOMIC DNA]</scope>
    <source>
        <strain evidence="9 10">LMG 31460</strain>
    </source>
</reference>
<dbReference type="PROSITE" id="PS50885">
    <property type="entry name" value="HAMP"/>
    <property type="match status" value="1"/>
</dbReference>
<sequence>MKIVLSTLRKDSTTMRTSLRLRLMVLMICLTTLPVVTVTWIATNNTRSSVEKEIINANNSRMLWADQYLEELHQQIDILFYSLQINQTLMAGLNDMNNPDIGVQFNTQNYIKNTLTSAFYANSRKIDELNLYIHPIQKAFSVSYANSGTIYSLNIQEGNWGRMLQTPINMYFKQSGSAIYAYHSMNRFEDRMLLGGISVRINKQVWREVSDILKSESESSVYLINDQGELLSGSTETMDAAELHSQLQSLDQNDFELAFRRTKTDFYFLKRIGDGQLTVVKVIPLRTVNQSAQPTIQAGILTGTLFAIASILLSIFVSLRISRPIVKLAKTMKMTHIHNFKMSPVQSRDEIGLLENGYNSMMKRIKELIEVEYQQEIDLKNAQLMALQAQINPHFLNNTLNLMGGMALVKDAPEIYEITRVMGELLRYSISADGDLVPLEDEIKHMRNYLYIQEQRFADRCSMHVSTDERTLTARLPKFTLQPILENAFEHGLQRKEGKWNIEIRIRLIGKRVYIFIKDDGVGVDEQRLSDLRLDLRDGRLAPRARSNDVRKKRGIGLRNVHARLKLQFGKGCGVRIFSKTDVGTLVVLVMAAVTQEEGGKTDAERIDHR</sequence>
<dbReference type="Gene3D" id="3.30.565.10">
    <property type="entry name" value="Histidine kinase-like ATPase, C-terminal domain"/>
    <property type="match status" value="1"/>
</dbReference>
<dbReference type="Proteomes" id="UP000658690">
    <property type="component" value="Unassembled WGS sequence"/>
</dbReference>
<evidence type="ECO:0000259" key="8">
    <source>
        <dbReference type="PROSITE" id="PS50885"/>
    </source>
</evidence>
<name>A0ABX1ZDG5_9BACL</name>
<keyword evidence="7" id="KW-0812">Transmembrane</keyword>
<evidence type="ECO:0000256" key="3">
    <source>
        <dbReference type="ARBA" id="ARBA00022553"/>
    </source>
</evidence>
<dbReference type="PANTHER" id="PTHR34220:SF7">
    <property type="entry name" value="SENSOR HISTIDINE KINASE YPDA"/>
    <property type="match status" value="1"/>
</dbReference>
<protein>
    <submittedName>
        <fullName evidence="9">HAMP domain-containing protein</fullName>
    </submittedName>
</protein>
<evidence type="ECO:0000256" key="7">
    <source>
        <dbReference type="SAM" id="Phobius"/>
    </source>
</evidence>
<dbReference type="InterPro" id="IPR036890">
    <property type="entry name" value="HATPase_C_sf"/>
</dbReference>
<keyword evidence="6 7" id="KW-0472">Membrane</keyword>
<comment type="caution">
    <text evidence="9">The sequence shown here is derived from an EMBL/GenBank/DDBJ whole genome shotgun (WGS) entry which is preliminary data.</text>
</comment>
<keyword evidence="7" id="KW-1133">Transmembrane helix</keyword>
<feature type="transmembrane region" description="Helical" evidence="7">
    <location>
        <begin position="298"/>
        <end position="319"/>
    </location>
</feature>
<evidence type="ECO:0000256" key="1">
    <source>
        <dbReference type="ARBA" id="ARBA00004651"/>
    </source>
</evidence>
<dbReference type="Pfam" id="PF06580">
    <property type="entry name" value="His_kinase"/>
    <property type="match status" value="1"/>
</dbReference>
<dbReference type="Gene3D" id="6.10.340.10">
    <property type="match status" value="1"/>
</dbReference>
<dbReference type="InterPro" id="IPR003594">
    <property type="entry name" value="HATPase_dom"/>
</dbReference>
<gene>
    <name evidence="9" type="ORF">GC102_37350</name>
</gene>
<dbReference type="InterPro" id="IPR050640">
    <property type="entry name" value="Bact_2-comp_sensor_kinase"/>
</dbReference>
<evidence type="ECO:0000256" key="5">
    <source>
        <dbReference type="ARBA" id="ARBA00022777"/>
    </source>
</evidence>
<keyword evidence="10" id="KW-1185">Reference proteome</keyword>
<keyword evidence="2" id="KW-1003">Cell membrane</keyword>
<dbReference type="Pfam" id="PF02518">
    <property type="entry name" value="HATPase_c"/>
    <property type="match status" value="1"/>
</dbReference>
<dbReference type="EMBL" id="WHOC01000195">
    <property type="protein sequence ID" value="NOU91352.1"/>
    <property type="molecule type" value="Genomic_DNA"/>
</dbReference>
<dbReference type="SUPFAM" id="SSF55874">
    <property type="entry name" value="ATPase domain of HSP90 chaperone/DNA topoisomerase II/histidine kinase"/>
    <property type="match status" value="1"/>
</dbReference>
<keyword evidence="3" id="KW-0597">Phosphoprotein</keyword>
<evidence type="ECO:0000256" key="2">
    <source>
        <dbReference type="ARBA" id="ARBA00022475"/>
    </source>
</evidence>
<dbReference type="PANTHER" id="PTHR34220">
    <property type="entry name" value="SENSOR HISTIDINE KINASE YPDA"/>
    <property type="match status" value="1"/>
</dbReference>
<accession>A0ABX1ZDG5</accession>
<comment type="subcellular location">
    <subcellularLocation>
        <location evidence="1">Cell membrane</location>
        <topology evidence="1">Multi-pass membrane protein</topology>
    </subcellularLocation>
</comment>
<dbReference type="InterPro" id="IPR003660">
    <property type="entry name" value="HAMP_dom"/>
</dbReference>
<keyword evidence="4" id="KW-0808">Transferase</keyword>